<dbReference type="GO" id="GO:0003700">
    <property type="term" value="F:DNA-binding transcription factor activity"/>
    <property type="evidence" value="ECO:0007669"/>
    <property type="project" value="InterPro"/>
</dbReference>
<evidence type="ECO:0000259" key="4">
    <source>
        <dbReference type="PROSITE" id="PS50949"/>
    </source>
</evidence>
<evidence type="ECO:0000256" key="3">
    <source>
        <dbReference type="ARBA" id="ARBA00023163"/>
    </source>
</evidence>
<dbReference type="EMBL" id="CP014672">
    <property type="protein sequence ID" value="ANW97571.1"/>
    <property type="molecule type" value="Genomic_DNA"/>
</dbReference>
<dbReference type="Gene3D" id="1.10.10.10">
    <property type="entry name" value="Winged helix-like DNA-binding domain superfamily/Winged helix DNA-binding domain"/>
    <property type="match status" value="1"/>
</dbReference>
<dbReference type="InterPro" id="IPR008920">
    <property type="entry name" value="TF_FadR/GntR_C"/>
</dbReference>
<dbReference type="PROSITE" id="PS50949">
    <property type="entry name" value="HTH_GNTR"/>
    <property type="match status" value="1"/>
</dbReference>
<dbReference type="PANTHER" id="PTHR43537">
    <property type="entry name" value="TRANSCRIPTIONAL REGULATOR, GNTR FAMILY"/>
    <property type="match status" value="1"/>
</dbReference>
<dbReference type="AlphaFoldDB" id="A0A1B1Y9W6"/>
<dbReference type="InterPro" id="IPR011711">
    <property type="entry name" value="GntR_C"/>
</dbReference>
<dbReference type="Pfam" id="PF07729">
    <property type="entry name" value="FCD"/>
    <property type="match status" value="1"/>
</dbReference>
<reference evidence="5 6" key="1">
    <citation type="submission" date="2016-02" db="EMBL/GenBank/DDBJ databases">
        <title>Comparison of Clostridium stercorarium subspecies using comparative genomics and transcriptomics.</title>
        <authorList>
            <person name="Schellenberg J."/>
            <person name="Thallinger G."/>
            <person name="Levin D.B."/>
            <person name="Zhang X."/>
            <person name="Alvare G."/>
            <person name="Fristensky B."/>
            <person name="Sparling R."/>
        </authorList>
    </citation>
    <scope>NUCLEOTIDE SEQUENCE [LARGE SCALE GENOMIC DNA]</scope>
    <source>
        <strain evidence="5 6">DSM 2910</strain>
    </source>
</reference>
<evidence type="ECO:0000313" key="6">
    <source>
        <dbReference type="Proteomes" id="UP000092971"/>
    </source>
</evidence>
<protein>
    <submittedName>
        <fullName evidence="5">Transcriptional regulator</fullName>
    </submittedName>
</protein>
<dbReference type="OrthoDB" id="368823at2"/>
<evidence type="ECO:0000313" key="5">
    <source>
        <dbReference type="EMBL" id="ANW97571.1"/>
    </source>
</evidence>
<evidence type="ECO:0000256" key="1">
    <source>
        <dbReference type="ARBA" id="ARBA00023015"/>
    </source>
</evidence>
<dbReference type="InterPro" id="IPR036390">
    <property type="entry name" value="WH_DNA-bd_sf"/>
</dbReference>
<dbReference type="Proteomes" id="UP000092971">
    <property type="component" value="Chromosome"/>
</dbReference>
<keyword evidence="1" id="KW-0805">Transcription regulation</keyword>
<feature type="domain" description="HTH gntR-type" evidence="4">
    <location>
        <begin position="3"/>
        <end position="70"/>
    </location>
</feature>
<gene>
    <name evidence="5" type="ORF">CSTERTH_00235</name>
</gene>
<accession>A0A1B1Y9W6</accession>
<dbReference type="RefSeq" id="WP_015357779.1">
    <property type="nucleotide sequence ID" value="NZ_CP014672.1"/>
</dbReference>
<dbReference type="PANTHER" id="PTHR43537:SF24">
    <property type="entry name" value="GLUCONATE OPERON TRANSCRIPTIONAL REPRESSOR"/>
    <property type="match status" value="1"/>
</dbReference>
<dbReference type="SUPFAM" id="SSF48008">
    <property type="entry name" value="GntR ligand-binding domain-like"/>
    <property type="match status" value="1"/>
</dbReference>
<evidence type="ECO:0000256" key="2">
    <source>
        <dbReference type="ARBA" id="ARBA00023125"/>
    </source>
</evidence>
<dbReference type="Pfam" id="PF00392">
    <property type="entry name" value="GntR"/>
    <property type="match status" value="1"/>
</dbReference>
<proteinExistence type="predicted"/>
<name>A0A1B1Y9W6_THEST</name>
<keyword evidence="3" id="KW-0804">Transcription</keyword>
<dbReference type="Gene3D" id="1.20.120.530">
    <property type="entry name" value="GntR ligand-binding domain-like"/>
    <property type="match status" value="1"/>
</dbReference>
<dbReference type="SUPFAM" id="SSF46785">
    <property type="entry name" value="Winged helix' DNA-binding domain"/>
    <property type="match status" value="1"/>
</dbReference>
<dbReference type="SMART" id="SM00895">
    <property type="entry name" value="FCD"/>
    <property type="match status" value="1"/>
</dbReference>
<dbReference type="InterPro" id="IPR036388">
    <property type="entry name" value="WH-like_DNA-bd_sf"/>
</dbReference>
<dbReference type="GO" id="GO:0003677">
    <property type="term" value="F:DNA binding"/>
    <property type="evidence" value="ECO:0007669"/>
    <property type="project" value="UniProtKB-KW"/>
</dbReference>
<organism evidence="5 6">
    <name type="scientific">Thermoclostridium stercorarium subsp. thermolacticum DSM 2910</name>
    <dbReference type="NCBI Taxonomy" id="1121336"/>
    <lineage>
        <taxon>Bacteria</taxon>
        <taxon>Bacillati</taxon>
        <taxon>Bacillota</taxon>
        <taxon>Clostridia</taxon>
        <taxon>Eubacteriales</taxon>
        <taxon>Oscillospiraceae</taxon>
        <taxon>Thermoclostridium</taxon>
    </lineage>
</organism>
<keyword evidence="2" id="KW-0238">DNA-binding</keyword>
<dbReference type="InterPro" id="IPR000524">
    <property type="entry name" value="Tscrpt_reg_HTH_GntR"/>
</dbReference>
<sequence length="200" mass="23178">MSQSVSDKVYEILRDSIITGKISNREVLLEQSIADEYGISKITARGILQKLCHEKYLICYPRKGYLVNEITPEQCRKIQQLRYQIEALALRLIARQNPGKGLATLKEILEQQDDSKDPYQTINTRFHLALAKLSGNEYIYDVLYPYLGYVARYAITSIERGRFSPENNFHREIVFSLENNDINAALNFLRLDLQLDEDEI</sequence>